<feature type="compositionally biased region" description="Basic and acidic residues" evidence="1">
    <location>
        <begin position="309"/>
        <end position="333"/>
    </location>
</feature>
<name>A0A1N6KXS7_9BURK</name>
<evidence type="ECO:0000256" key="1">
    <source>
        <dbReference type="SAM" id="MobiDB-lite"/>
    </source>
</evidence>
<evidence type="ECO:0000313" key="4">
    <source>
        <dbReference type="Proteomes" id="UP000185151"/>
    </source>
</evidence>
<proteinExistence type="predicted"/>
<dbReference type="Pfam" id="PF15604">
    <property type="entry name" value="Ntox15"/>
    <property type="match status" value="1"/>
</dbReference>
<dbReference type="AlphaFoldDB" id="A0A1N6KXS7"/>
<protein>
    <recommendedName>
        <fullName evidence="2">Novel toxin 15 domain-containing protein</fullName>
    </recommendedName>
</protein>
<dbReference type="RefSeq" id="WP_074300222.1">
    <property type="nucleotide sequence ID" value="NZ_FSRU01000002.1"/>
</dbReference>
<evidence type="ECO:0000313" key="3">
    <source>
        <dbReference type="EMBL" id="SIO61329.1"/>
    </source>
</evidence>
<sequence>MAELGARKDSKLKAIGTAPSINKTPIGGGTPPVAYPVQHDLSNSENAAATVRFNGQAAYKLDATYQGKTQGDDLGTAGGVKSGTVNGLIKPTSGSGTIRIEGYPLVRVGDSCTLNSGNCPGIFVAQSAPSGSIADGKATVNTDPPVKLTPAQQEAWYQKLWHWAQNKGTEMGAAVQQPGQGAIGALKNIGNLPADMWNLLATGATAQAGADIQQSTVMASAFGSMTPTDAAAQSALAQQMMTNPGASAPTVSEPFEMSNPAQRGGSTLLDIAAMFTGAGEGKAAITGLKEVGATEKVLATGEKVMAGAERDVAGDAGRELVEHPKPLGDKPPETLEDPESPGDGAKIRPKEKLPEKKVPCFHPYDKPGFKKLSPAEQREYLREYAKQLRGQQDAINGLTANEFQAARDAYTAVGRNPVADGMQEAAREDFINQVRKSIGRSLMASGMDPADALAESASRADSVASSLAALHEPDMVAGGWANPDPTRMGSSNINSSIGASWNQGGRLGGMDEMAEDAIKNGKGSALMNVKLEPCRGKGMR</sequence>
<reference evidence="3 4" key="1">
    <citation type="submission" date="2016-11" db="EMBL/GenBank/DDBJ databases">
        <authorList>
            <person name="Jaros S."/>
            <person name="Januszkiewicz K."/>
            <person name="Wedrychowicz H."/>
        </authorList>
    </citation>
    <scope>NUCLEOTIDE SEQUENCE [LARGE SCALE GENOMIC DNA]</scope>
    <source>
        <strain evidence="3 4">GAS95</strain>
    </source>
</reference>
<feature type="region of interest" description="Disordered" evidence="1">
    <location>
        <begin position="476"/>
        <end position="496"/>
    </location>
</feature>
<dbReference type="InterPro" id="IPR028949">
    <property type="entry name" value="Ntox15"/>
</dbReference>
<dbReference type="OrthoDB" id="5445630at2"/>
<accession>A0A1N6KXS7</accession>
<gene>
    <name evidence="3" type="ORF">SAMN05444165_5202</name>
</gene>
<dbReference type="EMBL" id="FSRU01000002">
    <property type="protein sequence ID" value="SIO61329.1"/>
    <property type="molecule type" value="Genomic_DNA"/>
</dbReference>
<organism evidence="3 4">
    <name type="scientific">Paraburkholderia phenazinium</name>
    <dbReference type="NCBI Taxonomy" id="60549"/>
    <lineage>
        <taxon>Bacteria</taxon>
        <taxon>Pseudomonadati</taxon>
        <taxon>Pseudomonadota</taxon>
        <taxon>Betaproteobacteria</taxon>
        <taxon>Burkholderiales</taxon>
        <taxon>Burkholderiaceae</taxon>
        <taxon>Paraburkholderia</taxon>
    </lineage>
</organism>
<feature type="region of interest" description="Disordered" evidence="1">
    <location>
        <begin position="309"/>
        <end position="352"/>
    </location>
</feature>
<dbReference type="Proteomes" id="UP000185151">
    <property type="component" value="Unassembled WGS sequence"/>
</dbReference>
<dbReference type="Pfam" id="PF13665">
    <property type="entry name" value="Tox-PAAR-like"/>
    <property type="match status" value="1"/>
</dbReference>
<keyword evidence="4" id="KW-1185">Reference proteome</keyword>
<evidence type="ECO:0000259" key="2">
    <source>
        <dbReference type="Pfam" id="PF15604"/>
    </source>
</evidence>
<feature type="domain" description="Novel toxin 15" evidence="2">
    <location>
        <begin position="379"/>
        <end position="531"/>
    </location>
</feature>